<dbReference type="EMBL" id="ML119888">
    <property type="protein sequence ID" value="RPA71970.1"/>
    <property type="molecule type" value="Genomic_DNA"/>
</dbReference>
<evidence type="ECO:0000256" key="1">
    <source>
        <dbReference type="ARBA" id="ARBA00022737"/>
    </source>
</evidence>
<feature type="non-terminal residue" evidence="5">
    <location>
        <position position="828"/>
    </location>
</feature>
<dbReference type="AlphaFoldDB" id="A0A3N4HJ25"/>
<dbReference type="SMART" id="SM00248">
    <property type="entry name" value="ANK"/>
    <property type="match status" value="3"/>
</dbReference>
<dbReference type="PROSITE" id="PS50297">
    <property type="entry name" value="ANK_REP_REGION"/>
    <property type="match status" value="1"/>
</dbReference>
<dbReference type="Proteomes" id="UP000275078">
    <property type="component" value="Unassembled WGS sequence"/>
</dbReference>
<dbReference type="STRING" id="1160509.A0A3N4HJ25"/>
<name>A0A3N4HJ25_ASCIM</name>
<feature type="repeat" description="ANK" evidence="2">
    <location>
        <begin position="803"/>
        <end position="828"/>
    </location>
</feature>
<evidence type="ECO:0000259" key="4">
    <source>
        <dbReference type="Pfam" id="PF24883"/>
    </source>
</evidence>
<dbReference type="InterPro" id="IPR054471">
    <property type="entry name" value="GPIID_WHD"/>
</dbReference>
<dbReference type="InterPro" id="IPR036770">
    <property type="entry name" value="Ankyrin_rpt-contain_sf"/>
</dbReference>
<dbReference type="InterPro" id="IPR027417">
    <property type="entry name" value="P-loop_NTPase"/>
</dbReference>
<evidence type="ECO:0000259" key="3">
    <source>
        <dbReference type="Pfam" id="PF22939"/>
    </source>
</evidence>
<keyword evidence="1" id="KW-0677">Repeat</keyword>
<keyword evidence="2" id="KW-0040">ANK repeat</keyword>
<dbReference type="PANTHER" id="PTHR10039:SF15">
    <property type="entry name" value="NACHT DOMAIN-CONTAINING PROTEIN"/>
    <property type="match status" value="1"/>
</dbReference>
<organism evidence="5 6">
    <name type="scientific">Ascobolus immersus RN42</name>
    <dbReference type="NCBI Taxonomy" id="1160509"/>
    <lineage>
        <taxon>Eukaryota</taxon>
        <taxon>Fungi</taxon>
        <taxon>Dikarya</taxon>
        <taxon>Ascomycota</taxon>
        <taxon>Pezizomycotina</taxon>
        <taxon>Pezizomycetes</taxon>
        <taxon>Pezizales</taxon>
        <taxon>Ascobolaceae</taxon>
        <taxon>Ascobolus</taxon>
    </lineage>
</organism>
<dbReference type="OrthoDB" id="195446at2759"/>
<dbReference type="SUPFAM" id="SSF52540">
    <property type="entry name" value="P-loop containing nucleoside triphosphate hydrolases"/>
    <property type="match status" value="1"/>
</dbReference>
<dbReference type="SUPFAM" id="SSF48403">
    <property type="entry name" value="Ankyrin repeat"/>
    <property type="match status" value="1"/>
</dbReference>
<accession>A0A3N4HJ25</accession>
<proteinExistence type="predicted"/>
<reference evidence="5 6" key="1">
    <citation type="journal article" date="2018" name="Nat. Ecol. Evol.">
        <title>Pezizomycetes genomes reveal the molecular basis of ectomycorrhizal truffle lifestyle.</title>
        <authorList>
            <person name="Murat C."/>
            <person name="Payen T."/>
            <person name="Noel B."/>
            <person name="Kuo A."/>
            <person name="Morin E."/>
            <person name="Chen J."/>
            <person name="Kohler A."/>
            <person name="Krizsan K."/>
            <person name="Balestrini R."/>
            <person name="Da Silva C."/>
            <person name="Montanini B."/>
            <person name="Hainaut M."/>
            <person name="Levati E."/>
            <person name="Barry K.W."/>
            <person name="Belfiori B."/>
            <person name="Cichocki N."/>
            <person name="Clum A."/>
            <person name="Dockter R.B."/>
            <person name="Fauchery L."/>
            <person name="Guy J."/>
            <person name="Iotti M."/>
            <person name="Le Tacon F."/>
            <person name="Lindquist E.A."/>
            <person name="Lipzen A."/>
            <person name="Malagnac F."/>
            <person name="Mello A."/>
            <person name="Molinier V."/>
            <person name="Miyauchi S."/>
            <person name="Poulain J."/>
            <person name="Riccioni C."/>
            <person name="Rubini A."/>
            <person name="Sitrit Y."/>
            <person name="Splivallo R."/>
            <person name="Traeger S."/>
            <person name="Wang M."/>
            <person name="Zifcakova L."/>
            <person name="Wipf D."/>
            <person name="Zambonelli A."/>
            <person name="Paolocci F."/>
            <person name="Nowrousian M."/>
            <person name="Ottonello S."/>
            <person name="Baldrian P."/>
            <person name="Spatafora J.W."/>
            <person name="Henrissat B."/>
            <person name="Nagy L.G."/>
            <person name="Aury J.M."/>
            <person name="Wincker P."/>
            <person name="Grigoriev I.V."/>
            <person name="Bonfante P."/>
            <person name="Martin F.M."/>
        </authorList>
    </citation>
    <scope>NUCLEOTIDE SEQUENCE [LARGE SCALE GENOMIC DNA]</scope>
    <source>
        <strain evidence="5 6">RN42</strain>
    </source>
</reference>
<dbReference type="PANTHER" id="PTHR10039">
    <property type="entry name" value="AMELOGENIN"/>
    <property type="match status" value="1"/>
</dbReference>
<feature type="domain" description="Nephrocystin 3-like N-terminal" evidence="4">
    <location>
        <begin position="224"/>
        <end position="392"/>
    </location>
</feature>
<dbReference type="Gene3D" id="3.40.50.300">
    <property type="entry name" value="P-loop containing nucleotide triphosphate hydrolases"/>
    <property type="match status" value="1"/>
</dbReference>
<gene>
    <name evidence="5" type="ORF">BJ508DRAFT_232015</name>
</gene>
<dbReference type="PROSITE" id="PS50088">
    <property type="entry name" value="ANK_REPEAT"/>
    <property type="match status" value="1"/>
</dbReference>
<dbReference type="InterPro" id="IPR002110">
    <property type="entry name" value="Ankyrin_rpt"/>
</dbReference>
<dbReference type="Gene3D" id="1.25.40.20">
    <property type="entry name" value="Ankyrin repeat-containing domain"/>
    <property type="match status" value="1"/>
</dbReference>
<dbReference type="Pfam" id="PF12796">
    <property type="entry name" value="Ank_2"/>
    <property type="match status" value="1"/>
</dbReference>
<evidence type="ECO:0000313" key="5">
    <source>
        <dbReference type="EMBL" id="RPA71970.1"/>
    </source>
</evidence>
<evidence type="ECO:0000313" key="6">
    <source>
        <dbReference type="Proteomes" id="UP000275078"/>
    </source>
</evidence>
<sequence>MAEAFGVGSGVVGVVSLGLQLSGMIHKFGLDFKDAPEEVKRILLELSTIQTILLEVQNSIISNQDLGSAFSGAHRSALLTHLDPTSNSDGARMLQEYGKELIKVIAELKKMSDKGAKRMGWSRIKTAFLSPQTQEAVGVFHRQLQLLSNISTFDSLVLGARTNNELKVVSKLGTSTNDELKVVSRRQVDHYANKKQLRILDWLTQNSVSYGVQHSDFLERRLPGTGQWLFEMEEFKRWHDGEIRTLLCHGIPGAGKTMITCLTIDHLTTMYELEDDVAIAYIYCSFQRKSEQRLANLLASLVRQLSDQVNGPFCTGLEILYNRHARKKTRPTVSELSSLLEELVGRFKKTIFIIDALDECLDNHGSARREILSEIRRLEADHSSVYFFATSRNIPDVLAEFEKTTFLSLEIRATDQDIERFLDAKMPDLRSFVHRQPKLKDEIKARIVKAVEGMFLLAQLYMEALADKMSPKALRSTLTAFEKTAEGDVSSKRTRQLDDAYTEAMNRIRAQSTGLLELAELVLSWIVCAKSPLTALELKTALAVEVGESFVDEENFTDIEDMITACNGLVTHEEGSGTMRLVHYTAQEYLEREQRSWLPQAQIVLSMTCLSYLQFDLYPNSSTLPDWTEYDKRLNRMRDGTFPLYQYAVRNWGYHVREAWEEAKDLVLQFLLQKKQLQLARDCLADLAFFWSRSMVRPYTTCEPQYSLAIHFGIKQLVLHLQENQEREPEGKSTSFTLLHAAVRQNSETIVELLLDSSTIDPNAMDEHGRTAFSYAAEAGYVNIMGIFLKRNVVDLSLREGVDAETPLLMACRKSRPEAVKLLLSQNG</sequence>
<protein>
    <submittedName>
        <fullName evidence="5">Uncharacterized protein</fullName>
    </submittedName>
</protein>
<dbReference type="InterPro" id="IPR056884">
    <property type="entry name" value="NPHP3-like_N"/>
</dbReference>
<keyword evidence="6" id="KW-1185">Reference proteome</keyword>
<dbReference type="Pfam" id="PF22939">
    <property type="entry name" value="WHD_GPIID"/>
    <property type="match status" value="1"/>
</dbReference>
<dbReference type="Pfam" id="PF24883">
    <property type="entry name" value="NPHP3_N"/>
    <property type="match status" value="1"/>
</dbReference>
<feature type="domain" description="GPI inositol-deacylase winged helix" evidence="3">
    <location>
        <begin position="512"/>
        <end position="595"/>
    </location>
</feature>
<evidence type="ECO:0000256" key="2">
    <source>
        <dbReference type="PROSITE-ProRule" id="PRU00023"/>
    </source>
</evidence>